<reference evidence="2 3" key="1">
    <citation type="submission" date="2010-10" db="EMBL/GenBank/DDBJ databases">
        <title>Complete sequence of Frankia sp. EuI1c.</title>
        <authorList>
            <consortium name="US DOE Joint Genome Institute"/>
            <person name="Lucas S."/>
            <person name="Copeland A."/>
            <person name="Lapidus A."/>
            <person name="Cheng J.-F."/>
            <person name="Bruce D."/>
            <person name="Goodwin L."/>
            <person name="Pitluck S."/>
            <person name="Chertkov O."/>
            <person name="Detter J.C."/>
            <person name="Han C."/>
            <person name="Tapia R."/>
            <person name="Land M."/>
            <person name="Hauser L."/>
            <person name="Jeffries C."/>
            <person name="Kyrpides N."/>
            <person name="Ivanova N."/>
            <person name="Mikhailova N."/>
            <person name="Beauchemin N."/>
            <person name="Sen A."/>
            <person name="Sur S.A."/>
            <person name="Gtari M."/>
            <person name="Wall L."/>
            <person name="Tisa L."/>
            <person name="Woyke T."/>
        </authorList>
    </citation>
    <scope>NUCLEOTIDE SEQUENCE [LARGE SCALE GENOMIC DNA]</scope>
    <source>
        <strain evidence="3">DSM 45817 / CECT 9037 / EuI1c</strain>
    </source>
</reference>
<keyword evidence="1" id="KW-1133">Transmembrane helix</keyword>
<dbReference type="EMBL" id="CP002299">
    <property type="protein sequence ID" value="ADP80677.1"/>
    <property type="molecule type" value="Genomic_DNA"/>
</dbReference>
<dbReference type="InterPro" id="IPR047928">
    <property type="entry name" value="Perm_prefix_1"/>
</dbReference>
<dbReference type="OrthoDB" id="5187995at2"/>
<dbReference type="STRING" id="298654.FraEuI1c_2644"/>
<dbReference type="InParanoid" id="E3J579"/>
<evidence type="ECO:0000313" key="3">
    <source>
        <dbReference type="Proteomes" id="UP000002484"/>
    </source>
</evidence>
<evidence type="ECO:0000313" key="2">
    <source>
        <dbReference type="EMBL" id="ADP80677.1"/>
    </source>
</evidence>
<dbReference type="Proteomes" id="UP000002484">
    <property type="component" value="Chromosome"/>
</dbReference>
<dbReference type="RefSeq" id="WP_013423795.1">
    <property type="nucleotide sequence ID" value="NC_014666.1"/>
</dbReference>
<dbReference type="Pfam" id="PF22564">
    <property type="entry name" value="HAAS"/>
    <property type="match status" value="1"/>
</dbReference>
<accession>E3J579</accession>
<keyword evidence="1" id="KW-0812">Transmembrane</keyword>
<keyword evidence="1" id="KW-0472">Membrane</keyword>
<sequence>MTIEEYLDELLARSTGPAGEVRRLLVETEAHLRDAADAEVAAGLDPAAAQQRAIERFGSPRAVARAAHRARRPFVVVALAVAGVRMAAVGLVAVGLSALLARLLAVFAGTAFVYGLPAGAAVPAGSCAHWLVAQPAATSCARAASLENADDTLLFRVGGAVLGLLVLAVAWALLRRRPRAATPDYVPAMGLTLFGVAGVVLLLGAYWNFYVPGLWGRGLWLVAGAAALAVAAGYGTALAHRLRPV</sequence>
<dbReference type="KEGG" id="fri:FraEuI1c_2644"/>
<feature type="transmembrane region" description="Helical" evidence="1">
    <location>
        <begin position="74"/>
        <end position="100"/>
    </location>
</feature>
<dbReference type="AlphaFoldDB" id="E3J579"/>
<dbReference type="NCBIfam" id="NF038403">
    <property type="entry name" value="perm_prefix_1"/>
    <property type="match status" value="1"/>
</dbReference>
<feature type="transmembrane region" description="Helical" evidence="1">
    <location>
        <begin position="219"/>
        <end position="239"/>
    </location>
</feature>
<organism evidence="2 3">
    <name type="scientific">Pseudofrankia inefficax (strain DSM 45817 / CECT 9037 / DDB 130130 / EuI1c)</name>
    <name type="common">Frankia inefficax</name>
    <dbReference type="NCBI Taxonomy" id="298654"/>
    <lineage>
        <taxon>Bacteria</taxon>
        <taxon>Bacillati</taxon>
        <taxon>Actinomycetota</taxon>
        <taxon>Actinomycetes</taxon>
        <taxon>Frankiales</taxon>
        <taxon>Frankiaceae</taxon>
        <taxon>Pseudofrankia</taxon>
    </lineage>
</organism>
<keyword evidence="3" id="KW-1185">Reference proteome</keyword>
<gene>
    <name evidence="2" type="ordered locus">FraEuI1c_2644</name>
</gene>
<name>E3J579_PSEI1</name>
<evidence type="ECO:0000256" key="1">
    <source>
        <dbReference type="SAM" id="Phobius"/>
    </source>
</evidence>
<protein>
    <submittedName>
        <fullName evidence="2">Uncharacterized protein</fullName>
    </submittedName>
</protein>
<feature type="transmembrane region" description="Helical" evidence="1">
    <location>
        <begin position="186"/>
        <end position="207"/>
    </location>
</feature>
<dbReference type="HOGENOM" id="CLU_1018685_0_0_11"/>
<feature type="transmembrane region" description="Helical" evidence="1">
    <location>
        <begin position="153"/>
        <end position="174"/>
    </location>
</feature>
<proteinExistence type="predicted"/>